<feature type="region of interest" description="Disordered" evidence="1">
    <location>
        <begin position="171"/>
        <end position="193"/>
    </location>
</feature>
<sequence length="193" mass="21209">MDDNDELIVIALLLALNKKKRKNCEDDEDVVTDSDYRFIAIDVGAFGRDSDSNIFNNWVYGKRLEENRLNLLEAKHLPGSNGPPLSKPNKQTVCLRQALSERRETEEIAQSDRQFQGCVFLSEVASIAVSGKPVSIKTFLIAHPIVSTFPLGIQSPSLNLHLRQAVDYVSSPESGKARASSNVSGAVATKPLN</sequence>
<evidence type="ECO:0000256" key="1">
    <source>
        <dbReference type="SAM" id="MobiDB-lite"/>
    </source>
</evidence>
<reference evidence="2 3" key="1">
    <citation type="journal article" date="2019" name="Commun. Biol.">
        <title>The bagworm genome reveals a unique fibroin gene that provides high tensile strength.</title>
        <authorList>
            <person name="Kono N."/>
            <person name="Nakamura H."/>
            <person name="Ohtoshi R."/>
            <person name="Tomita M."/>
            <person name="Numata K."/>
            <person name="Arakawa K."/>
        </authorList>
    </citation>
    <scope>NUCLEOTIDE SEQUENCE [LARGE SCALE GENOMIC DNA]</scope>
</reference>
<evidence type="ECO:0000313" key="3">
    <source>
        <dbReference type="Proteomes" id="UP000299102"/>
    </source>
</evidence>
<comment type="caution">
    <text evidence="2">The sequence shown here is derived from an EMBL/GenBank/DDBJ whole genome shotgun (WGS) entry which is preliminary data.</text>
</comment>
<dbReference type="EMBL" id="BGZK01000579">
    <property type="protein sequence ID" value="GBP51333.1"/>
    <property type="molecule type" value="Genomic_DNA"/>
</dbReference>
<dbReference type="Proteomes" id="UP000299102">
    <property type="component" value="Unassembled WGS sequence"/>
</dbReference>
<dbReference type="AlphaFoldDB" id="A0A4C1WJY4"/>
<evidence type="ECO:0000313" key="2">
    <source>
        <dbReference type="EMBL" id="GBP51333.1"/>
    </source>
</evidence>
<proteinExistence type="predicted"/>
<protein>
    <submittedName>
        <fullName evidence="2">Uncharacterized protein</fullName>
    </submittedName>
</protein>
<organism evidence="2 3">
    <name type="scientific">Eumeta variegata</name>
    <name type="common">Bagworm moth</name>
    <name type="synonym">Eumeta japonica</name>
    <dbReference type="NCBI Taxonomy" id="151549"/>
    <lineage>
        <taxon>Eukaryota</taxon>
        <taxon>Metazoa</taxon>
        <taxon>Ecdysozoa</taxon>
        <taxon>Arthropoda</taxon>
        <taxon>Hexapoda</taxon>
        <taxon>Insecta</taxon>
        <taxon>Pterygota</taxon>
        <taxon>Neoptera</taxon>
        <taxon>Endopterygota</taxon>
        <taxon>Lepidoptera</taxon>
        <taxon>Glossata</taxon>
        <taxon>Ditrysia</taxon>
        <taxon>Tineoidea</taxon>
        <taxon>Psychidae</taxon>
        <taxon>Oiketicinae</taxon>
        <taxon>Eumeta</taxon>
    </lineage>
</organism>
<keyword evidence="3" id="KW-1185">Reference proteome</keyword>
<gene>
    <name evidence="2" type="ORF">EVAR_34119_1</name>
</gene>
<name>A0A4C1WJY4_EUMVA</name>
<accession>A0A4C1WJY4</accession>